<dbReference type="SUPFAM" id="SSF53335">
    <property type="entry name" value="S-adenosyl-L-methionine-dependent methyltransferases"/>
    <property type="match status" value="1"/>
</dbReference>
<name>A0ABR1QKI8_9PEZI</name>
<evidence type="ECO:0000313" key="3">
    <source>
        <dbReference type="Proteomes" id="UP001391051"/>
    </source>
</evidence>
<dbReference type="Proteomes" id="UP001391051">
    <property type="component" value="Unassembled WGS sequence"/>
</dbReference>
<reference evidence="2 3" key="1">
    <citation type="submission" date="2023-01" db="EMBL/GenBank/DDBJ databases">
        <title>Analysis of 21 Apiospora genomes using comparative genomics revels a genus with tremendous synthesis potential of carbohydrate active enzymes and secondary metabolites.</title>
        <authorList>
            <person name="Sorensen T."/>
        </authorList>
    </citation>
    <scope>NUCLEOTIDE SEQUENCE [LARGE SCALE GENOMIC DNA]</scope>
    <source>
        <strain evidence="2 3">CBS 24483</strain>
    </source>
</reference>
<dbReference type="Gene3D" id="3.40.50.150">
    <property type="entry name" value="Vaccinia Virus protein VP39"/>
    <property type="match status" value="1"/>
</dbReference>
<keyword evidence="2" id="KW-0808">Transferase</keyword>
<dbReference type="InterPro" id="IPR041698">
    <property type="entry name" value="Methyltransf_25"/>
</dbReference>
<keyword evidence="2" id="KW-0489">Methyltransferase</keyword>
<accession>A0ABR1QKI8</accession>
<keyword evidence="3" id="KW-1185">Reference proteome</keyword>
<dbReference type="GeneID" id="92075768"/>
<dbReference type="CDD" id="cd02440">
    <property type="entry name" value="AdoMet_MTases"/>
    <property type="match status" value="1"/>
</dbReference>
<feature type="domain" description="Methyltransferase" evidence="1">
    <location>
        <begin position="27"/>
        <end position="114"/>
    </location>
</feature>
<dbReference type="RefSeq" id="XP_066702568.1">
    <property type="nucleotide sequence ID" value="XM_066842706.1"/>
</dbReference>
<sequence length="243" mass="26757">MLSSSSQAANQGSWISHAAPASTARSCSSGGAASVTGVDISPNMIEVARAKAEQSGQGADGRLQYQVGDVLDLGIIDGGEYDMVTGVWLLNYASSREELAQMYRGIRANLKPSGHSFGVGEEPQEDLDAFVRQRRPVFEGNRRLFGLETEYTERLASGDGYVMETRAHVDPAFTMKTYHLRKSIIIEAARAAGLKGHCEIRRMKVPEEVYAKDKDYWALYDSFTPKFSTIFIAVEPTESMRPF</sequence>
<comment type="caution">
    <text evidence="2">The sequence shown here is derived from an EMBL/GenBank/DDBJ whole genome shotgun (WGS) entry which is preliminary data.</text>
</comment>
<organism evidence="2 3">
    <name type="scientific">Apiospora aurea</name>
    <dbReference type="NCBI Taxonomy" id="335848"/>
    <lineage>
        <taxon>Eukaryota</taxon>
        <taxon>Fungi</taxon>
        <taxon>Dikarya</taxon>
        <taxon>Ascomycota</taxon>
        <taxon>Pezizomycotina</taxon>
        <taxon>Sordariomycetes</taxon>
        <taxon>Xylariomycetidae</taxon>
        <taxon>Amphisphaeriales</taxon>
        <taxon>Apiosporaceae</taxon>
        <taxon>Apiospora</taxon>
    </lineage>
</organism>
<dbReference type="GO" id="GO:0032259">
    <property type="term" value="P:methylation"/>
    <property type="evidence" value="ECO:0007669"/>
    <property type="project" value="UniProtKB-KW"/>
</dbReference>
<evidence type="ECO:0000259" key="1">
    <source>
        <dbReference type="Pfam" id="PF13649"/>
    </source>
</evidence>
<evidence type="ECO:0000313" key="2">
    <source>
        <dbReference type="EMBL" id="KAK7957262.1"/>
    </source>
</evidence>
<dbReference type="EMBL" id="JAQQWE010000004">
    <property type="protein sequence ID" value="KAK7957262.1"/>
    <property type="molecule type" value="Genomic_DNA"/>
</dbReference>
<protein>
    <submittedName>
        <fullName evidence="2">S-adenosyl-L-methionine-dependent methyltransferase</fullName>
    </submittedName>
</protein>
<dbReference type="GO" id="GO:0008168">
    <property type="term" value="F:methyltransferase activity"/>
    <property type="evidence" value="ECO:0007669"/>
    <property type="project" value="UniProtKB-KW"/>
</dbReference>
<dbReference type="Pfam" id="PF13649">
    <property type="entry name" value="Methyltransf_25"/>
    <property type="match status" value="1"/>
</dbReference>
<dbReference type="InterPro" id="IPR029063">
    <property type="entry name" value="SAM-dependent_MTases_sf"/>
</dbReference>
<proteinExistence type="predicted"/>
<gene>
    <name evidence="2" type="ORF">PG986_006484</name>
</gene>